<accession>A0A9D1KVP9</accession>
<proteinExistence type="predicted"/>
<dbReference type="InterPro" id="IPR003711">
    <property type="entry name" value="CarD-like/TRCF_RID"/>
</dbReference>
<dbReference type="InterPro" id="IPR042215">
    <property type="entry name" value="CarD-like_C"/>
</dbReference>
<dbReference type="Gene3D" id="2.40.10.170">
    <property type="match status" value="1"/>
</dbReference>
<dbReference type="AlphaFoldDB" id="A0A9D1KVP9"/>
<dbReference type="Gene3D" id="1.20.58.1290">
    <property type="entry name" value="CarD-like, C-terminal domain"/>
    <property type="match status" value="1"/>
</dbReference>
<organism evidence="2 3">
    <name type="scientific">Candidatus Allocopromorpha excrementavium</name>
    <dbReference type="NCBI Taxonomy" id="2840741"/>
    <lineage>
        <taxon>Bacteria</taxon>
        <taxon>Bacillati</taxon>
        <taxon>Bacillota</taxon>
        <taxon>Clostridia</taxon>
        <taxon>Eubacteriales</taxon>
        <taxon>Eubacteriaceae</taxon>
        <taxon>Eubacteriaceae incertae sedis</taxon>
        <taxon>Candidatus Allocopromorpha</taxon>
    </lineage>
</organism>
<evidence type="ECO:0000313" key="3">
    <source>
        <dbReference type="Proteomes" id="UP000824159"/>
    </source>
</evidence>
<evidence type="ECO:0000259" key="1">
    <source>
        <dbReference type="Pfam" id="PF02559"/>
    </source>
</evidence>
<feature type="domain" description="CarD-like/TRCF RNAP-interacting" evidence="1">
    <location>
        <begin position="6"/>
        <end position="64"/>
    </location>
</feature>
<sequence>MKDGLFDKGDLVSYGTNGICCIEDIRFMSFSSGAKKSMYYILKPEASGESTIFVPAENEKLVSKMRKLMTKEEIDEMISSTRDRSIEWESDRRFRNENFHEILTAGVRPEMLLMIRCICNKKEELTENGKKLSESDNATLKTAEKLVEEEFSRVLEIKNEDVETYIKRMLNMEVKPVDKAV</sequence>
<dbReference type="SUPFAM" id="SSF141259">
    <property type="entry name" value="CarD-like"/>
    <property type="match status" value="1"/>
</dbReference>
<comment type="caution">
    <text evidence="2">The sequence shown here is derived from an EMBL/GenBank/DDBJ whole genome shotgun (WGS) entry which is preliminary data.</text>
</comment>
<reference evidence="2" key="2">
    <citation type="journal article" date="2021" name="PeerJ">
        <title>Extensive microbial diversity within the chicken gut microbiome revealed by metagenomics and culture.</title>
        <authorList>
            <person name="Gilroy R."/>
            <person name="Ravi A."/>
            <person name="Getino M."/>
            <person name="Pursley I."/>
            <person name="Horton D.L."/>
            <person name="Alikhan N.F."/>
            <person name="Baker D."/>
            <person name="Gharbi K."/>
            <person name="Hall N."/>
            <person name="Watson M."/>
            <person name="Adriaenssens E.M."/>
            <person name="Foster-Nyarko E."/>
            <person name="Jarju S."/>
            <person name="Secka A."/>
            <person name="Antonio M."/>
            <person name="Oren A."/>
            <person name="Chaudhuri R.R."/>
            <person name="La Ragione R."/>
            <person name="Hildebrand F."/>
            <person name="Pallen M.J."/>
        </authorList>
    </citation>
    <scope>NUCLEOTIDE SEQUENCE</scope>
    <source>
        <strain evidence="2">CHK176-22527</strain>
    </source>
</reference>
<dbReference type="InterPro" id="IPR036101">
    <property type="entry name" value="CarD-like/TRCF_RID_sf"/>
</dbReference>
<gene>
    <name evidence="2" type="ORF">IAD12_08370</name>
</gene>
<name>A0A9D1KVP9_9FIRM</name>
<reference evidence="2" key="1">
    <citation type="submission" date="2020-10" db="EMBL/GenBank/DDBJ databases">
        <authorList>
            <person name="Gilroy R."/>
        </authorList>
    </citation>
    <scope>NUCLEOTIDE SEQUENCE</scope>
    <source>
        <strain evidence="2">CHK176-22527</strain>
    </source>
</reference>
<dbReference type="EMBL" id="DVLX01000098">
    <property type="protein sequence ID" value="HIU00249.1"/>
    <property type="molecule type" value="Genomic_DNA"/>
</dbReference>
<protein>
    <submittedName>
        <fullName evidence="2">CarD family transcriptional regulator</fullName>
    </submittedName>
</protein>
<dbReference type="Proteomes" id="UP000824159">
    <property type="component" value="Unassembled WGS sequence"/>
</dbReference>
<dbReference type="Pfam" id="PF02559">
    <property type="entry name" value="CarD_TRCF_RID"/>
    <property type="match status" value="1"/>
</dbReference>
<evidence type="ECO:0000313" key="2">
    <source>
        <dbReference type="EMBL" id="HIU00249.1"/>
    </source>
</evidence>